<dbReference type="GO" id="GO:0006289">
    <property type="term" value="P:nucleotide-excision repair"/>
    <property type="evidence" value="ECO:0007669"/>
    <property type="project" value="TreeGrafter"/>
</dbReference>
<protein>
    <submittedName>
        <fullName evidence="4">Replication protein A 14 kDa subunit</fullName>
    </submittedName>
</protein>
<dbReference type="PANTHER" id="PTHR15114">
    <property type="entry name" value="REPLICATION PROTEIN A3"/>
    <property type="match status" value="1"/>
</dbReference>
<dbReference type="Gene3D" id="2.40.50.140">
    <property type="entry name" value="Nucleic acid-binding proteins"/>
    <property type="match status" value="1"/>
</dbReference>
<dbReference type="GO" id="GO:0006298">
    <property type="term" value="P:mismatch repair"/>
    <property type="evidence" value="ECO:0007669"/>
    <property type="project" value="TreeGrafter"/>
</dbReference>
<dbReference type="GO" id="GO:0006260">
    <property type="term" value="P:DNA replication"/>
    <property type="evidence" value="ECO:0007669"/>
    <property type="project" value="InterPro"/>
</dbReference>
<dbReference type="SUPFAM" id="SSF50249">
    <property type="entry name" value="Nucleic acid-binding proteins"/>
    <property type="match status" value="1"/>
</dbReference>
<dbReference type="GO" id="GO:0003697">
    <property type="term" value="F:single-stranded DNA binding"/>
    <property type="evidence" value="ECO:0007669"/>
    <property type="project" value="TreeGrafter"/>
</dbReference>
<gene>
    <name evidence="4" type="ORF">GBAR_LOCUS8380</name>
</gene>
<comment type="caution">
    <text evidence="4">The sequence shown here is derived from an EMBL/GenBank/DDBJ whole genome shotgun (WGS) entry which is preliminary data.</text>
</comment>
<comment type="subcellular location">
    <subcellularLocation>
        <location evidence="1">Nucleus</location>
    </subcellularLocation>
</comment>
<proteinExistence type="inferred from homology"/>
<evidence type="ECO:0000256" key="3">
    <source>
        <dbReference type="ARBA" id="ARBA00023242"/>
    </source>
</evidence>
<dbReference type="AlphaFoldDB" id="A0AA35WG47"/>
<sequence>MDGPKTRVNFSMLPKHAGQYVCVVGKNLGVGPGGMTLSLETSDQQKMTAHFSKPQKDPLSAYVELVGKVGPDLSLQVERAVSFGSEFDLDAYNEVVQLSAQLPAIFPSSSY</sequence>
<dbReference type="GO" id="GO:0000724">
    <property type="term" value="P:double-strand break repair via homologous recombination"/>
    <property type="evidence" value="ECO:0007669"/>
    <property type="project" value="TreeGrafter"/>
</dbReference>
<dbReference type="GO" id="GO:0006284">
    <property type="term" value="P:base-excision repair"/>
    <property type="evidence" value="ECO:0007669"/>
    <property type="project" value="TreeGrafter"/>
</dbReference>
<accession>A0AA35WG47</accession>
<comment type="similarity">
    <text evidence="2">Belongs to the replication factor A protein 3 family.</text>
</comment>
<dbReference type="CDD" id="cd04479">
    <property type="entry name" value="RPA3"/>
    <property type="match status" value="1"/>
</dbReference>
<dbReference type="InterPro" id="IPR013970">
    <property type="entry name" value="Rfa2"/>
</dbReference>
<name>A0AA35WG47_GEOBA</name>
<keyword evidence="5" id="KW-1185">Reference proteome</keyword>
<dbReference type="Pfam" id="PF08661">
    <property type="entry name" value="Rep_fac-A_3"/>
    <property type="match status" value="1"/>
</dbReference>
<organism evidence="4 5">
    <name type="scientific">Geodia barretti</name>
    <name type="common">Barrett's horny sponge</name>
    <dbReference type="NCBI Taxonomy" id="519541"/>
    <lineage>
        <taxon>Eukaryota</taxon>
        <taxon>Metazoa</taxon>
        <taxon>Porifera</taxon>
        <taxon>Demospongiae</taxon>
        <taxon>Heteroscleromorpha</taxon>
        <taxon>Tetractinellida</taxon>
        <taxon>Astrophorina</taxon>
        <taxon>Geodiidae</taxon>
        <taxon>Geodia</taxon>
    </lineage>
</organism>
<dbReference type="GO" id="GO:0035861">
    <property type="term" value="C:site of double-strand break"/>
    <property type="evidence" value="ECO:0007669"/>
    <property type="project" value="TreeGrafter"/>
</dbReference>
<evidence type="ECO:0000256" key="2">
    <source>
        <dbReference type="ARBA" id="ARBA00009761"/>
    </source>
</evidence>
<reference evidence="4" key="1">
    <citation type="submission" date="2023-03" db="EMBL/GenBank/DDBJ databases">
        <authorList>
            <person name="Steffen K."/>
            <person name="Cardenas P."/>
        </authorList>
    </citation>
    <scope>NUCLEOTIDE SEQUENCE</scope>
</reference>
<dbReference type="GO" id="GO:0005662">
    <property type="term" value="C:DNA replication factor A complex"/>
    <property type="evidence" value="ECO:0007669"/>
    <property type="project" value="TreeGrafter"/>
</dbReference>
<dbReference type="PANTHER" id="PTHR15114:SF1">
    <property type="entry name" value="REPLICATION PROTEIN A 14 KDA SUBUNIT"/>
    <property type="match status" value="1"/>
</dbReference>
<evidence type="ECO:0000313" key="4">
    <source>
        <dbReference type="EMBL" id="CAI8013150.1"/>
    </source>
</evidence>
<keyword evidence="3" id="KW-0539">Nucleus</keyword>
<evidence type="ECO:0000313" key="5">
    <source>
        <dbReference type="Proteomes" id="UP001174909"/>
    </source>
</evidence>
<dbReference type="GO" id="GO:0003684">
    <property type="term" value="F:damaged DNA binding"/>
    <property type="evidence" value="ECO:0007669"/>
    <property type="project" value="TreeGrafter"/>
</dbReference>
<dbReference type="Proteomes" id="UP001174909">
    <property type="component" value="Unassembled WGS sequence"/>
</dbReference>
<dbReference type="InterPro" id="IPR012340">
    <property type="entry name" value="NA-bd_OB-fold"/>
</dbReference>
<dbReference type="EMBL" id="CASHTH010001241">
    <property type="protein sequence ID" value="CAI8013150.1"/>
    <property type="molecule type" value="Genomic_DNA"/>
</dbReference>
<evidence type="ECO:0000256" key="1">
    <source>
        <dbReference type="ARBA" id="ARBA00004123"/>
    </source>
</evidence>